<protein>
    <submittedName>
        <fullName evidence="1">Uncharacterized protein</fullName>
    </submittedName>
</protein>
<evidence type="ECO:0000313" key="2">
    <source>
        <dbReference type="Proteomes" id="UP000183853"/>
    </source>
</evidence>
<comment type="caution">
    <text evidence="1">The sequence shown here is derived from an EMBL/GenBank/DDBJ whole genome shotgun (WGS) entry which is preliminary data.</text>
</comment>
<dbReference type="AlphaFoldDB" id="A0AB37ZM68"/>
<evidence type="ECO:0000313" key="1">
    <source>
        <dbReference type="EMBL" id="SDN03167.1"/>
    </source>
</evidence>
<dbReference type="Proteomes" id="UP000183853">
    <property type="component" value="Unassembled WGS sequence"/>
</dbReference>
<reference evidence="1 2" key="1">
    <citation type="submission" date="2016-10" db="EMBL/GenBank/DDBJ databases">
        <authorList>
            <person name="Varghese N."/>
            <person name="Submissions S."/>
        </authorList>
    </citation>
    <scope>NUCLEOTIDE SEQUENCE [LARGE SCALE GENOMIC DNA]</scope>
    <source>
        <strain evidence="1 2">BS2122</strain>
    </source>
</reference>
<gene>
    <name evidence="1" type="ORF">SAMN05444505_105390</name>
</gene>
<accession>A0AB37ZM68</accession>
<organism evidence="1 2">
    <name type="scientific">Pseudomonas syringae</name>
    <dbReference type="NCBI Taxonomy" id="317"/>
    <lineage>
        <taxon>Bacteria</taxon>
        <taxon>Pseudomonadati</taxon>
        <taxon>Pseudomonadota</taxon>
        <taxon>Gammaproteobacteria</taxon>
        <taxon>Pseudomonadales</taxon>
        <taxon>Pseudomonadaceae</taxon>
        <taxon>Pseudomonas</taxon>
    </lineage>
</organism>
<proteinExistence type="predicted"/>
<dbReference type="RefSeq" id="WP_074807358.1">
    <property type="nucleotide sequence ID" value="NZ_MUHN01000035.1"/>
</dbReference>
<dbReference type="EMBL" id="FNHM01000005">
    <property type="protein sequence ID" value="SDN03167.1"/>
    <property type="molecule type" value="Genomic_DNA"/>
</dbReference>
<name>A0AB37ZM68_PSESX</name>
<sequence>MKFTDNSSDELWIADVKACTPGRDCQVFRDAVFVESNGAAFIFGIEHEDGRPRGVKAELADRQQLFTGFLREQNEISDLAMGGLRAVFQGSEYASQARATAAYMIHREHLTDLAVGYRNREGEYVCEKFEDEYEFLESARANLSFDELHR</sequence>